<evidence type="ECO:0000256" key="2">
    <source>
        <dbReference type="SAM" id="Phobius"/>
    </source>
</evidence>
<feature type="region of interest" description="Disordered" evidence="1">
    <location>
        <begin position="2117"/>
        <end position="2149"/>
    </location>
</feature>
<feature type="region of interest" description="Disordered" evidence="1">
    <location>
        <begin position="1798"/>
        <end position="1843"/>
    </location>
</feature>
<feature type="region of interest" description="Disordered" evidence="1">
    <location>
        <begin position="176"/>
        <end position="198"/>
    </location>
</feature>
<keyword evidence="2" id="KW-1133">Transmembrane helix</keyword>
<feature type="compositionally biased region" description="Polar residues" evidence="1">
    <location>
        <begin position="1865"/>
        <end position="1881"/>
    </location>
</feature>
<feature type="compositionally biased region" description="Basic and acidic residues" evidence="1">
    <location>
        <begin position="1658"/>
        <end position="1667"/>
    </location>
</feature>
<feature type="compositionally biased region" description="Basic and acidic residues" evidence="1">
    <location>
        <begin position="2127"/>
        <end position="2141"/>
    </location>
</feature>
<feature type="region of interest" description="Disordered" evidence="1">
    <location>
        <begin position="735"/>
        <end position="879"/>
    </location>
</feature>
<keyword evidence="2" id="KW-0472">Membrane</keyword>
<feature type="compositionally biased region" description="Basic and acidic residues" evidence="1">
    <location>
        <begin position="655"/>
        <end position="698"/>
    </location>
</feature>
<feature type="region of interest" description="Disordered" evidence="1">
    <location>
        <begin position="1490"/>
        <end position="1545"/>
    </location>
</feature>
<accession>A0A131Z927</accession>
<feature type="region of interest" description="Disordered" evidence="1">
    <location>
        <begin position="1561"/>
        <end position="1778"/>
    </location>
</feature>
<feature type="region of interest" description="Disordered" evidence="1">
    <location>
        <begin position="555"/>
        <end position="718"/>
    </location>
</feature>
<feature type="compositionally biased region" description="Basic and acidic residues" evidence="1">
    <location>
        <begin position="341"/>
        <end position="355"/>
    </location>
</feature>
<evidence type="ECO:0000256" key="1">
    <source>
        <dbReference type="SAM" id="MobiDB-lite"/>
    </source>
</evidence>
<feature type="region of interest" description="Disordered" evidence="1">
    <location>
        <begin position="1389"/>
        <end position="1435"/>
    </location>
</feature>
<feature type="region of interest" description="Disordered" evidence="1">
    <location>
        <begin position="927"/>
        <end position="946"/>
    </location>
</feature>
<reference evidence="3" key="1">
    <citation type="journal article" date="2016" name="Ticks Tick Borne Dis.">
        <title>De novo assembly and annotation of the salivary gland transcriptome of Rhipicephalus appendiculatus male and female ticks during blood feeding.</title>
        <authorList>
            <person name="de Castro M.H."/>
            <person name="de Klerk D."/>
            <person name="Pienaar R."/>
            <person name="Latif A.A."/>
            <person name="Rees D.J."/>
            <person name="Mans B.J."/>
        </authorList>
    </citation>
    <scope>NUCLEOTIDE SEQUENCE</scope>
    <source>
        <tissue evidence="3">Salivary glands</tissue>
    </source>
</reference>
<keyword evidence="2" id="KW-0812">Transmembrane</keyword>
<evidence type="ECO:0000313" key="3">
    <source>
        <dbReference type="EMBL" id="JAP87312.1"/>
    </source>
</evidence>
<feature type="compositionally biased region" description="Low complexity" evidence="1">
    <location>
        <begin position="1464"/>
        <end position="1474"/>
    </location>
</feature>
<feature type="region of interest" description="Disordered" evidence="1">
    <location>
        <begin position="1048"/>
        <end position="1070"/>
    </location>
</feature>
<feature type="compositionally biased region" description="Polar residues" evidence="1">
    <location>
        <begin position="1564"/>
        <end position="1582"/>
    </location>
</feature>
<feature type="compositionally biased region" description="Basic and acidic residues" evidence="1">
    <location>
        <begin position="1392"/>
        <end position="1402"/>
    </location>
</feature>
<feature type="region of interest" description="Disordered" evidence="1">
    <location>
        <begin position="1082"/>
        <end position="1120"/>
    </location>
</feature>
<sequence>LYVPEFMAREVSACVHGKQKETVTREAAVPTVKHLRPDQVVSGVFIAPHISSSDEITPVIDSTEHVSMETLKQRLAATDVPGDAESSTSSSVGASRVEGKETAVRSSTEETVNASFVQIPVNAEVKSDQPNSIQDDIANGLFYYSRFAEAFGQTETPGDADLERIKIEFDRLPFPPEQQLSGVRRDSAGKVRPSSSSSDFSSFSIPADAITRRILRNVTTVERFQRLLPSTNENAATDEASSRTSVVGRKTNTSKNNLDVLTTEKITHVKEKLEYVEPIASEDFSSAASRRNSDEESKSAEFITRTIVLRSERDEEMQYGESVPANWFKGGRPTYSATGIDESRSQEEKKKPSCTDGDRYVTANVKKQTCVKETFQIVKPLKPAKKSTDGDPQAKKLVRRSVRNDVSLKQFLSEAERRRLEVVEAEMVASLRPAPTVTEEEAGKLVPFATDPQQPQSSRQKRTRSPCSRPIDRDFADELPSVDELELGFHPPMGIGSPTRKIDARTVMKAADMPDIPSAEETEVVTTRYNFGGKAAAPRPTNVVEMTLLHSVSDAPSVEEADFPISPQPSGEDAQRQRIDGTTTRRRPSEKPKPSRNAAAEARRPAGPEDAYSPATVVASKTQQPTESSAQASADESGASCSALHTVPQPAATETPEHERQKNYEQESLKLHDQESAHEGKAHIESSRKRASSDERLSSLKHSFKEITASEESPLHVEPDVPEVPLIVRPSSSTYKLLDDASTPDTKHAVPTLKPEPVSRSQSGSPEPHFNIIDEMADEKPAGQHDEIVLKPVPIRRDSPSYKMYSSEGSAQEPLAAIEQDVVTEEASKGESASQDADESIPLEKFDKDKVASEDNPPQELQIADKPVISRPASPSNHFIDIGAIRDSAVTETNVEAEPPAPPRIGSQEAHLTYKVIDIPAEEELKNQPEEFVMESSTSAEIRKSSKAHAYETIEKNVELERNEEQEDASLLIEVKLSSSDMKHKKFKLLGQADAGASKPLPDEAHEASPPQYELEYLYIPDFMKEKAAGKAATSDYPDKVPLESNLTHAYTADHTTTAGPAEGTLSPATALAPPKYALEYVPECTRSEARRKTSDSMGRITNQEKKAASASSNAANANVVRPPQYELEYLYVPQFMETGTTVKSGPAPIQSTSVISDPSPLHERDSFNVAQPETSKKQITGQGATKTPAAAYEQTANYEPGSYTAEAPASELHVPDLDGLLQREHELEPGNNKSASTAQDALATESSFTFPDYSFGHESSAECRPTFDKTTTAGASQDTLEAPALATGTRPSASAPEQQRYDDELADATSTELFATAAHSLATVASTDYEHATKSLKLTEQSQATSEEAEPNFAKTRTSQDHGSLPHKDSLQSIEERDLGHTAETALEFEPEAKPQREHYGRSPAALEAERERKGASFQGVTKRHGEGWTGISSDEAFSSAMTDIRPADAATAESDITPNKHLGTLTRPRGLGLSEATSDDVFLSAAREHDGTRTRSAVEPSATTTDEFSLASSERQWSKKAESEFETAAPPSATSSAETASQEAHILTTVKDRCRADYHSTAEPSQGTEEFSLETANQKESGSEVEKTTKATASELAEGTFPEISARGSDEATAAQHRKLAGSSDLETSQHPREQACQRSENTLPAIEFDSSSKAPTEEAAEKSRKTTSSAATERYERVPQLLQGQETFTLPSVERKDVSVPTSGVPHQKREGDEAEVEVVTKPQGEESTDLTSEEVLVPKSKQYIAPFGTRPHGRHMPGLSGELEETSVTSSEEPRVATSVESLAAKCASDGTVKQTHLPDVGESTETEKAPVLATKTARQQSEEEQSEVAITLKPSGLQSTEGTLEGIFASTAKQGAQPPKGTTIQSRSNLGDTLSVSPEELEPPPKKLRSEQRADVVPKGDDARNDTSPTATTEPAALLPYESHSKSYFANVQSVQAPKTRTEDAVSIEPSELHTLDHGPVIEAVVAPDLAPSVEHATPPSRQLSPDIGNLVSTDAGQPVVAVQDGVAYSAFSSSDDPDLFAAFGDVDFLTPLATIHAELRTLTIDFARDTLVAVPPVEFSAIVVAEVQPPESSTQMREDSPLVVTRMDWPVVEAFPGPSTAPIEISQLGVPARVESSMGEEPGRSRKEKKTERPPRPLPQDYGRTLDSTAPVLALSFALVAFVAAAAILFSSVVQGM</sequence>
<feature type="region of interest" description="Disordered" evidence="1">
    <location>
        <begin position="330"/>
        <end position="355"/>
    </location>
</feature>
<feature type="region of interest" description="Disordered" evidence="1">
    <location>
        <begin position="1143"/>
        <end position="1208"/>
    </location>
</feature>
<feature type="region of interest" description="Disordered" evidence="1">
    <location>
        <begin position="890"/>
        <end position="909"/>
    </location>
</feature>
<feature type="region of interest" description="Disordered" evidence="1">
    <location>
        <begin position="77"/>
        <end position="109"/>
    </location>
</feature>
<feature type="region of interest" description="Disordered" evidence="1">
    <location>
        <begin position="1339"/>
        <end position="1374"/>
    </location>
</feature>
<feature type="transmembrane region" description="Helical" evidence="2">
    <location>
        <begin position="2158"/>
        <end position="2180"/>
    </location>
</feature>
<feature type="compositionally biased region" description="Polar residues" evidence="1">
    <location>
        <begin position="1503"/>
        <end position="1517"/>
    </location>
</feature>
<feature type="compositionally biased region" description="Polar residues" evidence="1">
    <location>
        <begin position="1143"/>
        <end position="1157"/>
    </location>
</feature>
<feature type="compositionally biased region" description="Basic and acidic residues" evidence="1">
    <location>
        <begin position="1086"/>
        <end position="1095"/>
    </location>
</feature>
<dbReference type="EMBL" id="GEDV01001245">
    <property type="protein sequence ID" value="JAP87312.1"/>
    <property type="molecule type" value="Transcribed_RNA"/>
</dbReference>
<name>A0A131Z927_RHIAP</name>
<feature type="compositionally biased region" description="Basic and acidic residues" evidence="1">
    <location>
        <begin position="842"/>
        <end position="853"/>
    </location>
</feature>
<feature type="compositionally biased region" description="Basic and acidic residues" evidence="1">
    <location>
        <begin position="778"/>
        <end position="800"/>
    </location>
</feature>
<proteinExistence type="predicted"/>
<feature type="compositionally biased region" description="Basic and acidic residues" evidence="1">
    <location>
        <begin position="1888"/>
        <end position="1910"/>
    </location>
</feature>
<feature type="compositionally biased region" description="Polar residues" evidence="1">
    <location>
        <begin position="619"/>
        <end position="634"/>
    </location>
</feature>
<feature type="non-terminal residue" evidence="3">
    <location>
        <position position="1"/>
    </location>
</feature>
<feature type="compositionally biased region" description="Low complexity" evidence="1">
    <location>
        <begin position="1048"/>
        <end position="1059"/>
    </location>
</feature>
<feature type="compositionally biased region" description="Basic and acidic residues" evidence="1">
    <location>
        <begin position="1359"/>
        <end position="1374"/>
    </location>
</feature>
<feature type="region of interest" description="Disordered" evidence="1">
    <location>
        <begin position="1856"/>
        <end position="1924"/>
    </location>
</feature>
<feature type="compositionally biased region" description="Polar residues" evidence="1">
    <location>
        <begin position="1269"/>
        <end position="1280"/>
    </location>
</feature>
<feature type="region of interest" description="Disordered" evidence="1">
    <location>
        <begin position="1450"/>
        <end position="1474"/>
    </location>
</feature>
<feature type="compositionally biased region" description="Polar residues" evidence="1">
    <location>
        <begin position="1169"/>
        <end position="1186"/>
    </location>
</feature>
<feature type="compositionally biased region" description="Low complexity" evidence="1">
    <location>
        <begin position="1109"/>
        <end position="1119"/>
    </location>
</feature>
<feature type="region of interest" description="Disordered" evidence="1">
    <location>
        <begin position="434"/>
        <end position="474"/>
    </location>
</feature>
<protein>
    <submittedName>
        <fullName evidence="3">Uncharacterized protein</fullName>
    </submittedName>
</protein>
<feature type="region of interest" description="Disordered" evidence="1">
    <location>
        <begin position="232"/>
        <end position="251"/>
    </location>
</feature>
<feature type="region of interest" description="Disordered" evidence="1">
    <location>
        <begin position="1260"/>
        <end position="1305"/>
    </location>
</feature>
<feature type="compositionally biased region" description="Polar residues" evidence="1">
    <location>
        <begin position="242"/>
        <end position="251"/>
    </location>
</feature>
<organism evidence="3">
    <name type="scientific">Rhipicephalus appendiculatus</name>
    <name type="common">Brown ear tick</name>
    <dbReference type="NCBI Taxonomy" id="34631"/>
    <lineage>
        <taxon>Eukaryota</taxon>
        <taxon>Metazoa</taxon>
        <taxon>Ecdysozoa</taxon>
        <taxon>Arthropoda</taxon>
        <taxon>Chelicerata</taxon>
        <taxon>Arachnida</taxon>
        <taxon>Acari</taxon>
        <taxon>Parasitiformes</taxon>
        <taxon>Ixodida</taxon>
        <taxon>Ixodoidea</taxon>
        <taxon>Ixodidae</taxon>
        <taxon>Rhipicephalinae</taxon>
        <taxon>Rhipicephalus</taxon>
        <taxon>Rhipicephalus</taxon>
    </lineage>
</organism>
<feature type="compositionally biased region" description="Low complexity" evidence="1">
    <location>
        <begin position="1528"/>
        <end position="1545"/>
    </location>
</feature>